<evidence type="ECO:0000313" key="4">
    <source>
        <dbReference type="Proteomes" id="UP000287651"/>
    </source>
</evidence>
<feature type="region of interest" description="Disordered" evidence="1">
    <location>
        <begin position="81"/>
        <end position="110"/>
    </location>
</feature>
<dbReference type="Proteomes" id="UP000287651">
    <property type="component" value="Unassembled WGS sequence"/>
</dbReference>
<organism evidence="3 4">
    <name type="scientific">Ensete ventricosum</name>
    <name type="common">Abyssinian banana</name>
    <name type="synonym">Musa ensete</name>
    <dbReference type="NCBI Taxonomy" id="4639"/>
    <lineage>
        <taxon>Eukaryota</taxon>
        <taxon>Viridiplantae</taxon>
        <taxon>Streptophyta</taxon>
        <taxon>Embryophyta</taxon>
        <taxon>Tracheophyta</taxon>
        <taxon>Spermatophyta</taxon>
        <taxon>Magnoliopsida</taxon>
        <taxon>Liliopsida</taxon>
        <taxon>Zingiberales</taxon>
        <taxon>Musaceae</taxon>
        <taxon>Ensete</taxon>
    </lineage>
</organism>
<name>A0A426XB52_ENSVE</name>
<reference evidence="3 4" key="1">
    <citation type="journal article" date="2014" name="Agronomy (Basel)">
        <title>A Draft Genome Sequence for Ensete ventricosum, the Drought-Tolerant Tree Against Hunger.</title>
        <authorList>
            <person name="Harrison J."/>
            <person name="Moore K.A."/>
            <person name="Paszkiewicz K."/>
            <person name="Jones T."/>
            <person name="Grant M."/>
            <person name="Ambacheew D."/>
            <person name="Muzemil S."/>
            <person name="Studholme D.J."/>
        </authorList>
    </citation>
    <scope>NUCLEOTIDE SEQUENCE [LARGE SCALE GENOMIC DNA]</scope>
</reference>
<keyword evidence="2" id="KW-0472">Membrane</keyword>
<evidence type="ECO:0000256" key="1">
    <source>
        <dbReference type="SAM" id="MobiDB-lite"/>
    </source>
</evidence>
<evidence type="ECO:0000256" key="2">
    <source>
        <dbReference type="SAM" id="Phobius"/>
    </source>
</evidence>
<feature type="compositionally biased region" description="Low complexity" evidence="1">
    <location>
        <begin position="87"/>
        <end position="99"/>
    </location>
</feature>
<feature type="transmembrane region" description="Helical" evidence="2">
    <location>
        <begin position="30"/>
        <end position="50"/>
    </location>
</feature>
<dbReference type="EMBL" id="AMZH03023214">
    <property type="protein sequence ID" value="RRT36711.1"/>
    <property type="molecule type" value="Genomic_DNA"/>
</dbReference>
<evidence type="ECO:0000313" key="3">
    <source>
        <dbReference type="EMBL" id="RRT36711.1"/>
    </source>
</evidence>
<proteinExistence type="predicted"/>
<protein>
    <submittedName>
        <fullName evidence="3">Uncharacterized protein</fullName>
    </submittedName>
</protein>
<accession>A0A426XB52</accession>
<comment type="caution">
    <text evidence="3">The sequence shown here is derived from an EMBL/GenBank/DDBJ whole genome shotgun (WGS) entry which is preliminary data.</text>
</comment>
<keyword evidence="2" id="KW-1133">Transmembrane helix</keyword>
<keyword evidence="2" id="KW-0812">Transmembrane</keyword>
<dbReference type="AlphaFoldDB" id="A0A426XB52"/>
<gene>
    <name evidence="3" type="ORF">B296_00056543</name>
</gene>
<sequence>MPKCPSPFQPPIALPPPLLATSSLLPSHPVIALIFQLLLLFLAATTVASYRPASSSTSSVTVAGPALSSWPHIGRVSSDTPIPLLPPRSTSSSSSPVTTAFRCPVVLPPP</sequence>